<dbReference type="InterPro" id="IPR013430">
    <property type="entry name" value="Toxin_antidote_HigA"/>
</dbReference>
<protein>
    <submittedName>
        <fullName evidence="3">HigA family addiction module antitoxin</fullName>
    </submittedName>
</protein>
<dbReference type="InterPro" id="IPR001387">
    <property type="entry name" value="Cro/C1-type_HTH"/>
</dbReference>
<evidence type="ECO:0000256" key="1">
    <source>
        <dbReference type="ARBA" id="ARBA00023125"/>
    </source>
</evidence>
<dbReference type="RefSeq" id="WP_248669190.1">
    <property type="nucleotide sequence ID" value="NZ_JALPRX010000107.1"/>
</dbReference>
<organism evidence="3 4">
    <name type="scientific">Roseomonas acroporae</name>
    <dbReference type="NCBI Taxonomy" id="2937791"/>
    <lineage>
        <taxon>Bacteria</taxon>
        <taxon>Pseudomonadati</taxon>
        <taxon>Pseudomonadota</taxon>
        <taxon>Alphaproteobacteria</taxon>
        <taxon>Acetobacterales</taxon>
        <taxon>Roseomonadaceae</taxon>
        <taxon>Roseomonas</taxon>
    </lineage>
</organism>
<name>A0A9X1YCD3_9PROT</name>
<dbReference type="GO" id="GO:0003677">
    <property type="term" value="F:DNA binding"/>
    <property type="evidence" value="ECO:0007669"/>
    <property type="project" value="UniProtKB-KW"/>
</dbReference>
<dbReference type="SMART" id="SM00530">
    <property type="entry name" value="HTH_XRE"/>
    <property type="match status" value="1"/>
</dbReference>
<dbReference type="Proteomes" id="UP001139516">
    <property type="component" value="Unassembled WGS sequence"/>
</dbReference>
<dbReference type="SUPFAM" id="SSF47413">
    <property type="entry name" value="lambda repressor-like DNA-binding domains"/>
    <property type="match status" value="1"/>
</dbReference>
<reference evidence="3" key="1">
    <citation type="submission" date="2022-04" db="EMBL/GenBank/DDBJ databases">
        <title>Roseomonas acroporae sp. nov., isolated from coral Acropora digitifera.</title>
        <authorList>
            <person name="Sun H."/>
        </authorList>
    </citation>
    <scope>NUCLEOTIDE SEQUENCE</scope>
    <source>
        <strain evidence="3">NAR14</strain>
    </source>
</reference>
<dbReference type="Pfam" id="PF01381">
    <property type="entry name" value="HTH_3"/>
    <property type="match status" value="1"/>
</dbReference>
<dbReference type="AlphaFoldDB" id="A0A9X1YCD3"/>
<comment type="caution">
    <text evidence="3">The sequence shown here is derived from an EMBL/GenBank/DDBJ whole genome shotgun (WGS) entry which is preliminary data.</text>
</comment>
<feature type="domain" description="HTH cro/C1-type" evidence="2">
    <location>
        <begin position="41"/>
        <end position="88"/>
    </location>
</feature>
<accession>A0A9X1YCD3</accession>
<gene>
    <name evidence="3" type="ORF">M0638_22430</name>
</gene>
<keyword evidence="1" id="KW-0238">DNA-binding</keyword>
<sequence length="108" mass="11732">MMIRREDLDAGRVDLSDVATGESLPPITPGEVLRAEFLEPLGLSAYRLAADIGVPKNRITHIVNGERRITAETAILLGHRLGTSAEFWMNLQTAHDLDIARAAMAQAA</sequence>
<keyword evidence="4" id="KW-1185">Reference proteome</keyword>
<proteinExistence type="predicted"/>
<dbReference type="CDD" id="cd00093">
    <property type="entry name" value="HTH_XRE"/>
    <property type="match status" value="1"/>
</dbReference>
<dbReference type="PROSITE" id="PS50943">
    <property type="entry name" value="HTH_CROC1"/>
    <property type="match status" value="1"/>
</dbReference>
<evidence type="ECO:0000313" key="4">
    <source>
        <dbReference type="Proteomes" id="UP001139516"/>
    </source>
</evidence>
<dbReference type="Gene3D" id="1.10.260.40">
    <property type="entry name" value="lambda repressor-like DNA-binding domains"/>
    <property type="match status" value="1"/>
</dbReference>
<dbReference type="PANTHER" id="PTHR36924">
    <property type="entry name" value="ANTITOXIN HIGA-1"/>
    <property type="match status" value="1"/>
</dbReference>
<dbReference type="PANTHER" id="PTHR36924:SF1">
    <property type="entry name" value="ANTITOXIN HIGA-1"/>
    <property type="match status" value="1"/>
</dbReference>
<evidence type="ECO:0000313" key="3">
    <source>
        <dbReference type="EMBL" id="MCK8787135.1"/>
    </source>
</evidence>
<dbReference type="EMBL" id="JALPRX010000107">
    <property type="protein sequence ID" value="MCK8787135.1"/>
    <property type="molecule type" value="Genomic_DNA"/>
</dbReference>
<evidence type="ECO:0000259" key="2">
    <source>
        <dbReference type="PROSITE" id="PS50943"/>
    </source>
</evidence>
<dbReference type="InterPro" id="IPR010982">
    <property type="entry name" value="Lambda_DNA-bd_dom_sf"/>
</dbReference>
<dbReference type="NCBIfam" id="TIGR02607">
    <property type="entry name" value="antidote_HigA"/>
    <property type="match status" value="1"/>
</dbReference>